<dbReference type="Proteomes" id="UP000299102">
    <property type="component" value="Unassembled WGS sequence"/>
</dbReference>
<evidence type="ECO:0000313" key="2">
    <source>
        <dbReference type="EMBL" id="GBP21496.1"/>
    </source>
</evidence>
<feature type="compositionally biased region" description="Basic residues" evidence="1">
    <location>
        <begin position="19"/>
        <end position="33"/>
    </location>
</feature>
<evidence type="ECO:0000256" key="1">
    <source>
        <dbReference type="SAM" id="MobiDB-lite"/>
    </source>
</evidence>
<dbReference type="OrthoDB" id="411823at2759"/>
<organism evidence="2 3">
    <name type="scientific">Eumeta variegata</name>
    <name type="common">Bagworm moth</name>
    <name type="synonym">Eumeta japonica</name>
    <dbReference type="NCBI Taxonomy" id="151549"/>
    <lineage>
        <taxon>Eukaryota</taxon>
        <taxon>Metazoa</taxon>
        <taxon>Ecdysozoa</taxon>
        <taxon>Arthropoda</taxon>
        <taxon>Hexapoda</taxon>
        <taxon>Insecta</taxon>
        <taxon>Pterygota</taxon>
        <taxon>Neoptera</taxon>
        <taxon>Endopterygota</taxon>
        <taxon>Lepidoptera</taxon>
        <taxon>Glossata</taxon>
        <taxon>Ditrysia</taxon>
        <taxon>Tineoidea</taxon>
        <taxon>Psychidae</taxon>
        <taxon>Oiketicinae</taxon>
        <taxon>Eumeta</taxon>
    </lineage>
</organism>
<proteinExistence type="predicted"/>
<protein>
    <submittedName>
        <fullName evidence="2">Uncharacterized protein</fullName>
    </submittedName>
</protein>
<name>A0A4C1U6N7_EUMVA</name>
<keyword evidence="3" id="KW-1185">Reference proteome</keyword>
<accession>A0A4C1U6N7</accession>
<dbReference type="AlphaFoldDB" id="A0A4C1U6N7"/>
<gene>
    <name evidence="2" type="ORF">EVAR_12097_1</name>
</gene>
<sequence>MHRKKVSNVISDNGVARGGGRRRGPRRGRRRGSSSRCGISKEIHCYQLKVASDVARSRNDNERIERCRTTVYRGRHWLNNQVLLFPGGKGVQNPLANPDDGPVSANPNGTRRILSTERILQLKSIQVLLNRFELKDPPYCACAPEKVQDILHVLEECPIFARERAETEAGIGVIVARQGFPGLLKTRKIENCFEVLRAGHATM</sequence>
<evidence type="ECO:0000313" key="3">
    <source>
        <dbReference type="Proteomes" id="UP000299102"/>
    </source>
</evidence>
<comment type="caution">
    <text evidence="2">The sequence shown here is derived from an EMBL/GenBank/DDBJ whole genome shotgun (WGS) entry which is preliminary data.</text>
</comment>
<feature type="region of interest" description="Disordered" evidence="1">
    <location>
        <begin position="1"/>
        <end position="36"/>
    </location>
</feature>
<dbReference type="EMBL" id="BGZK01000129">
    <property type="protein sequence ID" value="GBP21496.1"/>
    <property type="molecule type" value="Genomic_DNA"/>
</dbReference>
<reference evidence="2 3" key="1">
    <citation type="journal article" date="2019" name="Commun. Biol.">
        <title>The bagworm genome reveals a unique fibroin gene that provides high tensile strength.</title>
        <authorList>
            <person name="Kono N."/>
            <person name="Nakamura H."/>
            <person name="Ohtoshi R."/>
            <person name="Tomita M."/>
            <person name="Numata K."/>
            <person name="Arakawa K."/>
        </authorList>
    </citation>
    <scope>NUCLEOTIDE SEQUENCE [LARGE SCALE GENOMIC DNA]</scope>
</reference>